<dbReference type="EMBL" id="BMJV01000001">
    <property type="protein sequence ID" value="GGG59723.1"/>
    <property type="molecule type" value="Genomic_DNA"/>
</dbReference>
<dbReference type="InterPro" id="IPR007712">
    <property type="entry name" value="RelE/ParE_toxin"/>
</dbReference>
<evidence type="ECO:0000256" key="1">
    <source>
        <dbReference type="ARBA" id="ARBA00022649"/>
    </source>
</evidence>
<dbReference type="SUPFAM" id="SSF143011">
    <property type="entry name" value="RelE-like"/>
    <property type="match status" value="1"/>
</dbReference>
<sequence>MKNVTYKPAALKSLRKMPRNEAERIRSKVSQYAADPDAQTNNVKALKGREGIRLRVGDWRVIMDDQGEVLDVLKIGPRGGVYD</sequence>
<dbReference type="Gene3D" id="3.30.2310.20">
    <property type="entry name" value="RelE-like"/>
    <property type="match status" value="1"/>
</dbReference>
<dbReference type="RefSeq" id="WP_188787967.1">
    <property type="nucleotide sequence ID" value="NZ_BMJV01000001.1"/>
</dbReference>
<protein>
    <recommendedName>
        <fullName evidence="4">mRNA interferase RelE/StbE</fullName>
    </recommendedName>
</protein>
<name>A0A8J2ZG27_9RHOB</name>
<dbReference type="Pfam" id="PF05016">
    <property type="entry name" value="ParE_toxin"/>
    <property type="match status" value="1"/>
</dbReference>
<reference evidence="2" key="1">
    <citation type="journal article" date="2014" name="Int. J. Syst. Evol. Microbiol.">
        <title>Complete genome sequence of Corynebacterium casei LMG S-19264T (=DSM 44701T), isolated from a smear-ripened cheese.</title>
        <authorList>
            <consortium name="US DOE Joint Genome Institute (JGI-PGF)"/>
            <person name="Walter F."/>
            <person name="Albersmeier A."/>
            <person name="Kalinowski J."/>
            <person name="Ruckert C."/>
        </authorList>
    </citation>
    <scope>NUCLEOTIDE SEQUENCE</scope>
    <source>
        <strain evidence="2">CGMCC 1.15762</strain>
    </source>
</reference>
<evidence type="ECO:0000313" key="2">
    <source>
        <dbReference type="EMBL" id="GGG59723.1"/>
    </source>
</evidence>
<evidence type="ECO:0008006" key="4">
    <source>
        <dbReference type="Google" id="ProtNLM"/>
    </source>
</evidence>
<reference evidence="2" key="2">
    <citation type="submission" date="2020-09" db="EMBL/GenBank/DDBJ databases">
        <authorList>
            <person name="Sun Q."/>
            <person name="Zhou Y."/>
        </authorList>
    </citation>
    <scope>NUCLEOTIDE SEQUENCE</scope>
    <source>
        <strain evidence="2">CGMCC 1.15762</strain>
    </source>
</reference>
<evidence type="ECO:0000313" key="3">
    <source>
        <dbReference type="Proteomes" id="UP000617145"/>
    </source>
</evidence>
<proteinExistence type="predicted"/>
<keyword evidence="1" id="KW-1277">Toxin-antitoxin system</keyword>
<dbReference type="Proteomes" id="UP000617145">
    <property type="component" value="Unassembled WGS sequence"/>
</dbReference>
<accession>A0A8J2ZG27</accession>
<gene>
    <name evidence="2" type="ORF">GCM10011415_02050</name>
</gene>
<keyword evidence="3" id="KW-1185">Reference proteome</keyword>
<dbReference type="AlphaFoldDB" id="A0A8J2ZG27"/>
<organism evidence="2 3">
    <name type="scientific">Salipiger pallidus</name>
    <dbReference type="NCBI Taxonomy" id="1775170"/>
    <lineage>
        <taxon>Bacteria</taxon>
        <taxon>Pseudomonadati</taxon>
        <taxon>Pseudomonadota</taxon>
        <taxon>Alphaproteobacteria</taxon>
        <taxon>Rhodobacterales</taxon>
        <taxon>Roseobacteraceae</taxon>
        <taxon>Salipiger</taxon>
    </lineage>
</organism>
<comment type="caution">
    <text evidence="2">The sequence shown here is derived from an EMBL/GenBank/DDBJ whole genome shotgun (WGS) entry which is preliminary data.</text>
</comment>
<dbReference type="InterPro" id="IPR035093">
    <property type="entry name" value="RelE/ParE_toxin_dom_sf"/>
</dbReference>